<dbReference type="EMBL" id="JAIWYP010000007">
    <property type="protein sequence ID" value="KAH3798714.1"/>
    <property type="molecule type" value="Genomic_DNA"/>
</dbReference>
<evidence type="ECO:0000259" key="5">
    <source>
        <dbReference type="Pfam" id="PF00112"/>
    </source>
</evidence>
<evidence type="ECO:0000313" key="6">
    <source>
        <dbReference type="EMBL" id="KAH3798714.1"/>
    </source>
</evidence>
<name>A0A9D4FGM2_DREPO</name>
<comment type="similarity">
    <text evidence="1">Belongs to the peptidase C1 family.</text>
</comment>
<keyword evidence="7" id="KW-1185">Reference proteome</keyword>
<feature type="domain" description="Peptidase C1A papain C-terminal" evidence="5">
    <location>
        <begin position="3"/>
        <end position="44"/>
    </location>
</feature>
<reference evidence="6" key="2">
    <citation type="submission" date="2020-11" db="EMBL/GenBank/DDBJ databases">
        <authorList>
            <person name="McCartney M.A."/>
            <person name="Auch B."/>
            <person name="Kono T."/>
            <person name="Mallez S."/>
            <person name="Becker A."/>
            <person name="Gohl D.M."/>
            <person name="Silverstein K.A.T."/>
            <person name="Koren S."/>
            <person name="Bechman K.B."/>
            <person name="Herman A."/>
            <person name="Abrahante J.E."/>
            <person name="Garbe J."/>
        </authorList>
    </citation>
    <scope>NUCLEOTIDE SEQUENCE</scope>
    <source>
        <strain evidence="6">Duluth1</strain>
        <tissue evidence="6">Whole animal</tissue>
    </source>
</reference>
<evidence type="ECO:0000313" key="7">
    <source>
        <dbReference type="Proteomes" id="UP000828390"/>
    </source>
</evidence>
<organism evidence="6 7">
    <name type="scientific">Dreissena polymorpha</name>
    <name type="common">Zebra mussel</name>
    <name type="synonym">Mytilus polymorpha</name>
    <dbReference type="NCBI Taxonomy" id="45954"/>
    <lineage>
        <taxon>Eukaryota</taxon>
        <taxon>Metazoa</taxon>
        <taxon>Spiralia</taxon>
        <taxon>Lophotrochozoa</taxon>
        <taxon>Mollusca</taxon>
        <taxon>Bivalvia</taxon>
        <taxon>Autobranchia</taxon>
        <taxon>Heteroconchia</taxon>
        <taxon>Euheterodonta</taxon>
        <taxon>Imparidentia</taxon>
        <taxon>Neoheterodontei</taxon>
        <taxon>Myida</taxon>
        <taxon>Dreissenoidea</taxon>
        <taxon>Dreissenidae</taxon>
        <taxon>Dreissena</taxon>
    </lineage>
</organism>
<comment type="caution">
    <text evidence="6">The sequence shown here is derived from an EMBL/GenBank/DDBJ whole genome shotgun (WGS) entry which is preliminary data.</text>
</comment>
<keyword evidence="2" id="KW-0645">Protease</keyword>
<keyword evidence="4" id="KW-0788">Thiol protease</keyword>
<dbReference type="Proteomes" id="UP000828390">
    <property type="component" value="Unassembled WGS sequence"/>
</dbReference>
<dbReference type="InterPro" id="IPR000169">
    <property type="entry name" value="Pept_cys_AS"/>
</dbReference>
<reference evidence="6" key="1">
    <citation type="journal article" date="2019" name="bioRxiv">
        <title>The Genome of the Zebra Mussel, Dreissena polymorpha: A Resource for Invasive Species Research.</title>
        <authorList>
            <person name="McCartney M.A."/>
            <person name="Auch B."/>
            <person name="Kono T."/>
            <person name="Mallez S."/>
            <person name="Zhang Y."/>
            <person name="Obille A."/>
            <person name="Becker A."/>
            <person name="Abrahante J.E."/>
            <person name="Garbe J."/>
            <person name="Badalamenti J.P."/>
            <person name="Herman A."/>
            <person name="Mangelson H."/>
            <person name="Liachko I."/>
            <person name="Sullivan S."/>
            <person name="Sone E.D."/>
            <person name="Koren S."/>
            <person name="Silverstein K.A.T."/>
            <person name="Beckman K.B."/>
            <person name="Gohl D.M."/>
        </authorList>
    </citation>
    <scope>NUCLEOTIDE SEQUENCE</scope>
    <source>
        <strain evidence="6">Duluth1</strain>
        <tissue evidence="6">Whole animal</tissue>
    </source>
</reference>
<dbReference type="PROSITE" id="PS00139">
    <property type="entry name" value="THIOL_PROTEASE_CYS"/>
    <property type="match status" value="1"/>
</dbReference>
<evidence type="ECO:0000256" key="1">
    <source>
        <dbReference type="ARBA" id="ARBA00008455"/>
    </source>
</evidence>
<sequence>MVSFQGSCGSCWAFSAIGSLEAIVIKNSWRTVDLSEQNLVDCANRKYRTV</sequence>
<evidence type="ECO:0000256" key="4">
    <source>
        <dbReference type="ARBA" id="ARBA00022807"/>
    </source>
</evidence>
<dbReference type="InterPro" id="IPR013128">
    <property type="entry name" value="Peptidase_C1A"/>
</dbReference>
<dbReference type="Pfam" id="PF00112">
    <property type="entry name" value="Peptidase_C1"/>
    <property type="match status" value="1"/>
</dbReference>
<dbReference type="SUPFAM" id="SSF54001">
    <property type="entry name" value="Cysteine proteinases"/>
    <property type="match status" value="1"/>
</dbReference>
<dbReference type="PANTHER" id="PTHR12411">
    <property type="entry name" value="CYSTEINE PROTEASE FAMILY C1-RELATED"/>
    <property type="match status" value="1"/>
</dbReference>
<dbReference type="AlphaFoldDB" id="A0A9D4FGM2"/>
<dbReference type="GO" id="GO:0006508">
    <property type="term" value="P:proteolysis"/>
    <property type="evidence" value="ECO:0007669"/>
    <property type="project" value="UniProtKB-KW"/>
</dbReference>
<keyword evidence="3" id="KW-0378">Hydrolase</keyword>
<dbReference type="Gene3D" id="3.90.70.10">
    <property type="entry name" value="Cysteine proteinases"/>
    <property type="match status" value="1"/>
</dbReference>
<accession>A0A9D4FGM2</accession>
<dbReference type="InterPro" id="IPR038765">
    <property type="entry name" value="Papain-like_cys_pep_sf"/>
</dbReference>
<dbReference type="InterPro" id="IPR000668">
    <property type="entry name" value="Peptidase_C1A_C"/>
</dbReference>
<dbReference type="GO" id="GO:0008234">
    <property type="term" value="F:cysteine-type peptidase activity"/>
    <property type="evidence" value="ECO:0007669"/>
    <property type="project" value="UniProtKB-KW"/>
</dbReference>
<gene>
    <name evidence="6" type="ORF">DPMN_152316</name>
</gene>
<evidence type="ECO:0000256" key="2">
    <source>
        <dbReference type="ARBA" id="ARBA00022670"/>
    </source>
</evidence>
<proteinExistence type="inferred from homology"/>
<evidence type="ECO:0000256" key="3">
    <source>
        <dbReference type="ARBA" id="ARBA00022801"/>
    </source>
</evidence>
<protein>
    <recommendedName>
        <fullName evidence="5">Peptidase C1A papain C-terminal domain-containing protein</fullName>
    </recommendedName>
</protein>